<feature type="active site" description="Charge relay system" evidence="6">
    <location>
        <position position="68"/>
    </location>
</feature>
<feature type="active site" description="Charge relay system" evidence="6">
    <location>
        <position position="135"/>
    </location>
</feature>
<evidence type="ECO:0000256" key="3">
    <source>
        <dbReference type="ARBA" id="ARBA00022729"/>
    </source>
</evidence>
<dbReference type="Gene3D" id="2.40.10.10">
    <property type="entry name" value="Trypsin-like serine proteases"/>
    <property type="match status" value="2"/>
</dbReference>
<organism evidence="8 9">
    <name type="scientific">Mastigocoleus testarum BC008</name>
    <dbReference type="NCBI Taxonomy" id="371196"/>
    <lineage>
        <taxon>Bacteria</taxon>
        <taxon>Bacillati</taxon>
        <taxon>Cyanobacteriota</taxon>
        <taxon>Cyanophyceae</taxon>
        <taxon>Nostocales</taxon>
        <taxon>Hapalosiphonaceae</taxon>
        <taxon>Mastigocoleus</taxon>
    </lineage>
</organism>
<dbReference type="EC" id="3.4.21.-" evidence="7"/>
<keyword evidence="2 7" id="KW-0645">Protease</keyword>
<dbReference type="AlphaFoldDB" id="A0A0V7ZZ55"/>
<name>A0A0V7ZZ55_9CYAN</name>
<evidence type="ECO:0000313" key="8">
    <source>
        <dbReference type="EMBL" id="KST69861.1"/>
    </source>
</evidence>
<comment type="similarity">
    <text evidence="1 7">Belongs to the peptidase S1B family.</text>
</comment>
<dbReference type="EMBL" id="LMTZ01000012">
    <property type="protein sequence ID" value="KST69861.1"/>
    <property type="molecule type" value="Genomic_DNA"/>
</dbReference>
<dbReference type="PANTHER" id="PTHR14389">
    <property type="entry name" value="SI:CH1073-475A24.1"/>
    <property type="match status" value="1"/>
</dbReference>
<dbReference type="GO" id="GO:0008236">
    <property type="term" value="F:serine-type peptidase activity"/>
    <property type="evidence" value="ECO:0007669"/>
    <property type="project" value="UniProtKB-KW"/>
</dbReference>
<dbReference type="InterPro" id="IPR009003">
    <property type="entry name" value="Peptidase_S1_PA"/>
</dbReference>
<evidence type="ECO:0000256" key="6">
    <source>
        <dbReference type="PIRSR" id="PIRSR608256-1"/>
    </source>
</evidence>
<reference evidence="8 9" key="1">
    <citation type="journal article" date="2015" name="Genome Announc.">
        <title>Draft Genome of the Euendolithic (true boring) Cyanobacterium Mastigocoleus testarum strain BC008.</title>
        <authorList>
            <person name="Guida B.S."/>
            <person name="Garcia-Pichel F."/>
        </authorList>
    </citation>
    <scope>NUCLEOTIDE SEQUENCE [LARGE SCALE GENOMIC DNA]</scope>
    <source>
        <strain evidence="8 9">BC008</strain>
    </source>
</reference>
<evidence type="ECO:0000256" key="2">
    <source>
        <dbReference type="ARBA" id="ARBA00022670"/>
    </source>
</evidence>
<evidence type="ECO:0000313" key="9">
    <source>
        <dbReference type="Proteomes" id="UP000053372"/>
    </source>
</evidence>
<keyword evidence="5 7" id="KW-0720">Serine protease</keyword>
<keyword evidence="9" id="KW-1185">Reference proteome</keyword>
<evidence type="ECO:0000256" key="1">
    <source>
        <dbReference type="ARBA" id="ARBA00008764"/>
    </source>
</evidence>
<dbReference type="RefSeq" id="WP_058183094.1">
    <property type="nucleotide sequence ID" value="NZ_LMTZ01000012.1"/>
</dbReference>
<evidence type="ECO:0000256" key="4">
    <source>
        <dbReference type="ARBA" id="ARBA00022801"/>
    </source>
</evidence>
<dbReference type="SUPFAM" id="SSF50494">
    <property type="entry name" value="Trypsin-like serine proteases"/>
    <property type="match status" value="1"/>
</dbReference>
<feature type="active site" description="Charge relay system" evidence="6">
    <location>
        <position position="26"/>
    </location>
</feature>
<sequence>MNLLLDGNAIGTGILIHNNLLLTCNHIFTKTQVKQAWARFDYKSESNNSKINLFELDINFITQSRQYDYALLQIKGKVQPKAISINENTILDSGQEIRIIHHPRGNPVFISNLGQIMQVGEDYIDHNLKTDDGSSGAPILNNQWELVAIHQGNVGIGRNFEPGTTGAIPIRSIWSQISPHFS</sequence>
<dbReference type="InterPro" id="IPR043504">
    <property type="entry name" value="Peptidase_S1_PA_chymotrypsin"/>
</dbReference>
<dbReference type="InterPro" id="IPR008256">
    <property type="entry name" value="Peptidase_S1B"/>
</dbReference>
<dbReference type="PANTHER" id="PTHR14389:SF3">
    <property type="entry name" value="PROTEIN FAM111A-LIKE"/>
    <property type="match status" value="1"/>
</dbReference>
<evidence type="ECO:0000256" key="5">
    <source>
        <dbReference type="ARBA" id="ARBA00022825"/>
    </source>
</evidence>
<comment type="caution">
    <text evidence="8">The sequence shown here is derived from an EMBL/GenBank/DDBJ whole genome shotgun (WGS) entry which is preliminary data.</text>
</comment>
<dbReference type="PRINTS" id="PR00839">
    <property type="entry name" value="V8PROTEASE"/>
</dbReference>
<proteinExistence type="inferred from homology"/>
<dbReference type="Pfam" id="PF13365">
    <property type="entry name" value="Trypsin_2"/>
    <property type="match status" value="1"/>
</dbReference>
<accession>A0A0V7ZZ55</accession>
<evidence type="ECO:0000256" key="7">
    <source>
        <dbReference type="RuleBase" id="RU004296"/>
    </source>
</evidence>
<dbReference type="Proteomes" id="UP000053372">
    <property type="component" value="Unassembled WGS sequence"/>
</dbReference>
<gene>
    <name evidence="8" type="ORF">BC008_05340</name>
</gene>
<keyword evidence="4 7" id="KW-0378">Hydrolase</keyword>
<keyword evidence="3" id="KW-0732">Signal</keyword>
<protein>
    <recommendedName>
        <fullName evidence="7">Serine protease</fullName>
        <ecNumber evidence="7">3.4.21.-</ecNumber>
    </recommendedName>
</protein>
<dbReference type="GO" id="GO:0006508">
    <property type="term" value="P:proteolysis"/>
    <property type="evidence" value="ECO:0007669"/>
    <property type="project" value="UniProtKB-KW"/>
</dbReference>